<evidence type="ECO:0000259" key="8">
    <source>
        <dbReference type="PROSITE" id="PS50113"/>
    </source>
</evidence>
<evidence type="ECO:0000256" key="1">
    <source>
        <dbReference type="ARBA" id="ARBA00012528"/>
    </source>
</evidence>
<evidence type="ECO:0000256" key="3">
    <source>
        <dbReference type="ARBA" id="ARBA00022777"/>
    </source>
</evidence>
<dbReference type="PANTHER" id="PTHR45138">
    <property type="entry name" value="REGULATORY COMPONENTS OF SENSORY TRANSDUCTION SYSTEM"/>
    <property type="match status" value="1"/>
</dbReference>
<feature type="domain" description="GGDEF" evidence="9">
    <location>
        <begin position="610"/>
        <end position="736"/>
    </location>
</feature>
<dbReference type="CDD" id="cd01949">
    <property type="entry name" value="GGDEF"/>
    <property type="match status" value="1"/>
</dbReference>
<feature type="domain" description="PAS" evidence="7">
    <location>
        <begin position="455"/>
        <end position="504"/>
    </location>
</feature>
<dbReference type="NCBIfam" id="TIGR00254">
    <property type="entry name" value="GGDEF"/>
    <property type="match status" value="1"/>
</dbReference>
<protein>
    <recommendedName>
        <fullName evidence="1">diguanylate cyclase</fullName>
        <ecNumber evidence="1">2.7.7.65</ecNumber>
    </recommendedName>
</protein>
<comment type="catalytic activity">
    <reaction evidence="4">
        <text>2 GTP = 3',3'-c-di-GMP + 2 diphosphate</text>
        <dbReference type="Rhea" id="RHEA:24898"/>
        <dbReference type="ChEBI" id="CHEBI:33019"/>
        <dbReference type="ChEBI" id="CHEBI:37565"/>
        <dbReference type="ChEBI" id="CHEBI:58805"/>
        <dbReference type="EC" id="2.7.7.65"/>
    </reaction>
</comment>
<evidence type="ECO:0000259" key="9">
    <source>
        <dbReference type="PROSITE" id="PS50887"/>
    </source>
</evidence>
<dbReference type="SUPFAM" id="SSF52172">
    <property type="entry name" value="CheY-like"/>
    <property type="match status" value="1"/>
</dbReference>
<keyword evidence="10" id="KW-0548">Nucleotidyltransferase</keyword>
<dbReference type="SMART" id="SM00267">
    <property type="entry name" value="GGDEF"/>
    <property type="match status" value="1"/>
</dbReference>
<dbReference type="Pfam" id="PF01590">
    <property type="entry name" value="GAF"/>
    <property type="match status" value="1"/>
</dbReference>
<dbReference type="InterPro" id="IPR000700">
    <property type="entry name" value="PAS-assoc_C"/>
</dbReference>
<evidence type="ECO:0000259" key="6">
    <source>
        <dbReference type="PROSITE" id="PS50110"/>
    </source>
</evidence>
<dbReference type="Gene3D" id="3.30.450.40">
    <property type="match status" value="1"/>
</dbReference>
<dbReference type="SUPFAM" id="SSF55781">
    <property type="entry name" value="GAF domain-like"/>
    <property type="match status" value="2"/>
</dbReference>
<keyword evidence="2 10" id="KW-0808">Transferase</keyword>
<sequence length="761" mass="84820">MPAPATIQMSRVEFRKQVLFVASPTMAGQEIEALLQRSRTLQLTVAADGTSLIALMAEYEFDVVLLALEDDPATWGHLAYIHQVNPKLPIIGCLFNDDTALAAKAKAEGVTLVLAPPLTGERLRRAIARAERATEVTASPLSAQTLHEIALHLHASLDLDELVETAFRTLFHLTPCITGRLLITGEGGNFGYEGSLSPQGEPVIQKMSSEAAAIELANLPEAPDTLTHVDGHQLHLQLRHGSQRSGVAILGYPRRIKLTDVEIEGLGLLSRHLDHAFRNALQYRFVQRKREQVFLINEVTRQMTRSLDLETVIADIVEHLQRYMECEVVAIYTPHMTGPQGENFHIASTLANRTSVIATTLQRDSGLIRETMEGGETILCRDLRQLPEWRGHSTLSRSKIATPIWLDGTIEGVLEFESVRPGAFDDDDCAIAEDLALQVSVAIRNTRLYRNAQAEHEYLQTVLDVAVDMAIISTDPAGNIVTFSRGAEMMFGYDDKEVVGTPILPLFQDSSLATSIEKLLAGRQVHFGETDIALKRRHGGMFYASLSVHPLRAKRSEGFLFVLTDVTERRAQQEQLLKLSITDELTGLYNKRYYQDLLPREIARAQRRDSTFALCYFDLDGFKRFNDTRGHVAGDELLRWVGELVQSIIRRQVDLPFRYGGDEFVLILPETPAEAARRVGERICEGVYQRFNGEVTVSFGIVEYAGESAEELTIRADKMMYAAKRAGGNRVTTYTSGEWRFQSGSWPAAPSNNSELPTSYE</sequence>
<dbReference type="PANTHER" id="PTHR45138:SF9">
    <property type="entry name" value="DIGUANYLATE CYCLASE DGCM-RELATED"/>
    <property type="match status" value="1"/>
</dbReference>
<dbReference type="InterPro" id="IPR001789">
    <property type="entry name" value="Sig_transdc_resp-reg_receiver"/>
</dbReference>
<dbReference type="InterPro" id="IPR000160">
    <property type="entry name" value="GGDEF_dom"/>
</dbReference>
<dbReference type="InterPro" id="IPR035965">
    <property type="entry name" value="PAS-like_dom_sf"/>
</dbReference>
<dbReference type="InterPro" id="IPR050469">
    <property type="entry name" value="Diguanylate_Cyclase"/>
</dbReference>
<dbReference type="SUPFAM" id="SSF55785">
    <property type="entry name" value="PYP-like sensor domain (PAS domain)"/>
    <property type="match status" value="1"/>
</dbReference>
<evidence type="ECO:0000256" key="5">
    <source>
        <dbReference type="PROSITE-ProRule" id="PRU00169"/>
    </source>
</evidence>
<dbReference type="RefSeq" id="WP_211423045.1">
    <property type="nucleotide sequence ID" value="NZ_CP072642.1"/>
</dbReference>
<proteinExistence type="predicted"/>
<dbReference type="CDD" id="cd00130">
    <property type="entry name" value="PAS"/>
    <property type="match status" value="1"/>
</dbReference>
<evidence type="ECO:0000259" key="7">
    <source>
        <dbReference type="PROSITE" id="PS50112"/>
    </source>
</evidence>
<dbReference type="GO" id="GO:0052621">
    <property type="term" value="F:diguanylate cyclase activity"/>
    <property type="evidence" value="ECO:0007669"/>
    <property type="project" value="UniProtKB-EC"/>
</dbReference>
<dbReference type="PROSITE" id="PS50887">
    <property type="entry name" value="GGDEF"/>
    <property type="match status" value="1"/>
</dbReference>
<evidence type="ECO:0000313" key="11">
    <source>
        <dbReference type="Proteomes" id="UP000677668"/>
    </source>
</evidence>
<keyword evidence="3" id="KW-0418">Kinase</keyword>
<dbReference type="NCBIfam" id="TIGR00229">
    <property type="entry name" value="sensory_box"/>
    <property type="match status" value="1"/>
</dbReference>
<dbReference type="Gene3D" id="3.30.70.270">
    <property type="match status" value="1"/>
</dbReference>
<dbReference type="SMART" id="SM00091">
    <property type="entry name" value="PAS"/>
    <property type="match status" value="1"/>
</dbReference>
<dbReference type="PROSITE" id="PS50110">
    <property type="entry name" value="RESPONSE_REGULATORY"/>
    <property type="match status" value="1"/>
</dbReference>
<dbReference type="PROSITE" id="PS50112">
    <property type="entry name" value="PAS"/>
    <property type="match status" value="1"/>
</dbReference>
<reference evidence="10 11" key="1">
    <citation type="submission" date="2021-03" db="EMBL/GenBank/DDBJ databases">
        <title>Genomic and phenotypic characterization of Chloracidobacterium isolates provides evidence for multiple species.</title>
        <authorList>
            <person name="Saini M.K."/>
            <person name="Costas A.M.G."/>
            <person name="Tank M."/>
            <person name="Bryant D.A."/>
        </authorList>
    </citation>
    <scope>NUCLEOTIDE SEQUENCE [LARGE SCALE GENOMIC DNA]</scope>
    <source>
        <strain evidence="10 11">N</strain>
    </source>
</reference>
<feature type="domain" description="Response regulatory" evidence="6">
    <location>
        <begin position="17"/>
        <end position="131"/>
    </location>
</feature>
<dbReference type="Gene3D" id="3.30.450.20">
    <property type="entry name" value="PAS domain"/>
    <property type="match status" value="1"/>
</dbReference>
<organism evidence="10 11">
    <name type="scientific">Chloracidobacterium sp. N</name>
    <dbReference type="NCBI Taxonomy" id="2821540"/>
    <lineage>
        <taxon>Bacteria</taxon>
        <taxon>Pseudomonadati</taxon>
        <taxon>Acidobacteriota</taxon>
        <taxon>Terriglobia</taxon>
        <taxon>Terriglobales</taxon>
        <taxon>Acidobacteriaceae</taxon>
        <taxon>Chloracidobacterium</taxon>
        <taxon>Chloracidobacterium aggregatum</taxon>
    </lineage>
</organism>
<dbReference type="EMBL" id="CP072642">
    <property type="protein sequence ID" value="QUV94778.1"/>
    <property type="molecule type" value="Genomic_DNA"/>
</dbReference>
<dbReference type="InterPro" id="IPR000014">
    <property type="entry name" value="PAS"/>
</dbReference>
<feature type="domain" description="PAC" evidence="8">
    <location>
        <begin position="528"/>
        <end position="578"/>
    </location>
</feature>
<accession>A0ABX8B1C9</accession>
<dbReference type="SMART" id="SM00065">
    <property type="entry name" value="GAF"/>
    <property type="match status" value="1"/>
</dbReference>
<evidence type="ECO:0000256" key="2">
    <source>
        <dbReference type="ARBA" id="ARBA00022679"/>
    </source>
</evidence>
<dbReference type="Proteomes" id="UP000677668">
    <property type="component" value="Chromosome 1"/>
</dbReference>
<name>A0ABX8B1C9_9BACT</name>
<dbReference type="InterPro" id="IPR043128">
    <property type="entry name" value="Rev_trsase/Diguanyl_cyclase"/>
</dbReference>
<dbReference type="InterPro" id="IPR029787">
    <property type="entry name" value="Nucleotide_cyclase"/>
</dbReference>
<dbReference type="EC" id="2.7.7.65" evidence="1"/>
<dbReference type="Pfam" id="PF00990">
    <property type="entry name" value="GGDEF"/>
    <property type="match status" value="1"/>
</dbReference>
<keyword evidence="11" id="KW-1185">Reference proteome</keyword>
<dbReference type="Gene3D" id="3.40.50.2300">
    <property type="match status" value="1"/>
</dbReference>
<dbReference type="Pfam" id="PF13426">
    <property type="entry name" value="PAS_9"/>
    <property type="match status" value="1"/>
</dbReference>
<evidence type="ECO:0000256" key="4">
    <source>
        <dbReference type="ARBA" id="ARBA00034247"/>
    </source>
</evidence>
<dbReference type="InterPro" id="IPR011006">
    <property type="entry name" value="CheY-like_superfamily"/>
</dbReference>
<dbReference type="InterPro" id="IPR029016">
    <property type="entry name" value="GAF-like_dom_sf"/>
</dbReference>
<dbReference type="SUPFAM" id="SSF55073">
    <property type="entry name" value="Nucleotide cyclase"/>
    <property type="match status" value="1"/>
</dbReference>
<evidence type="ECO:0000313" key="10">
    <source>
        <dbReference type="EMBL" id="QUV94778.1"/>
    </source>
</evidence>
<dbReference type="InterPro" id="IPR003018">
    <property type="entry name" value="GAF"/>
</dbReference>
<comment type="caution">
    <text evidence="5">Lacks conserved residue(s) required for the propagation of feature annotation.</text>
</comment>
<dbReference type="InterPro" id="IPR001610">
    <property type="entry name" value="PAC"/>
</dbReference>
<dbReference type="PROSITE" id="PS50113">
    <property type="entry name" value="PAC"/>
    <property type="match status" value="1"/>
</dbReference>
<gene>
    <name evidence="10" type="ORF">J8C05_04860</name>
</gene>
<dbReference type="SMART" id="SM00086">
    <property type="entry name" value="PAC"/>
    <property type="match status" value="1"/>
</dbReference>